<protein>
    <recommendedName>
        <fullName evidence="6">Major facilitator superfamily (MFS) profile domain-containing protein</fullName>
    </recommendedName>
</protein>
<dbReference type="Proteomes" id="UP000299290">
    <property type="component" value="Unassembled WGS sequence"/>
</dbReference>
<dbReference type="InterPro" id="IPR036259">
    <property type="entry name" value="MFS_trans_sf"/>
</dbReference>
<dbReference type="SUPFAM" id="SSF103473">
    <property type="entry name" value="MFS general substrate transporter"/>
    <property type="match status" value="1"/>
</dbReference>
<accession>A0A4D4K3L5</accession>
<evidence type="ECO:0000256" key="4">
    <source>
        <dbReference type="ARBA" id="ARBA00023136"/>
    </source>
</evidence>
<dbReference type="EMBL" id="BJHV01000001">
    <property type="protein sequence ID" value="GDY41286.1"/>
    <property type="molecule type" value="Genomic_DNA"/>
</dbReference>
<dbReference type="InterPro" id="IPR020846">
    <property type="entry name" value="MFS_dom"/>
</dbReference>
<sequence length="52" mass="5863">MLGGVLTQYAGWRWCMYINIPIALVAALAARPCIRESRAAGDRHYDVPEPCW</sequence>
<feature type="domain" description="Major facilitator superfamily (MFS) profile" evidence="6">
    <location>
        <begin position="1"/>
        <end position="52"/>
    </location>
</feature>
<comment type="subcellular location">
    <subcellularLocation>
        <location evidence="1">Cell membrane</location>
        <topology evidence="1">Multi-pass membrane protein</topology>
    </subcellularLocation>
</comment>
<evidence type="ECO:0000259" key="6">
    <source>
        <dbReference type="PROSITE" id="PS50850"/>
    </source>
</evidence>
<dbReference type="PROSITE" id="PS50850">
    <property type="entry name" value="MFS"/>
    <property type="match status" value="1"/>
</dbReference>
<dbReference type="RefSeq" id="WP_228052791.1">
    <property type="nucleotide sequence ID" value="NZ_BJHV01000001.1"/>
</dbReference>
<dbReference type="GO" id="GO:0022857">
    <property type="term" value="F:transmembrane transporter activity"/>
    <property type="evidence" value="ECO:0007669"/>
    <property type="project" value="InterPro"/>
</dbReference>
<evidence type="ECO:0000313" key="7">
    <source>
        <dbReference type="EMBL" id="GDY41286.1"/>
    </source>
</evidence>
<dbReference type="Gene3D" id="1.20.1720.10">
    <property type="entry name" value="Multidrug resistance protein D"/>
    <property type="match status" value="1"/>
</dbReference>
<feature type="transmembrane region" description="Helical" evidence="5">
    <location>
        <begin position="16"/>
        <end position="34"/>
    </location>
</feature>
<keyword evidence="2 5" id="KW-0812">Transmembrane</keyword>
<evidence type="ECO:0000256" key="2">
    <source>
        <dbReference type="ARBA" id="ARBA00022692"/>
    </source>
</evidence>
<dbReference type="GO" id="GO:0005886">
    <property type="term" value="C:plasma membrane"/>
    <property type="evidence" value="ECO:0007669"/>
    <property type="project" value="UniProtKB-SubCell"/>
</dbReference>
<evidence type="ECO:0000256" key="3">
    <source>
        <dbReference type="ARBA" id="ARBA00022989"/>
    </source>
</evidence>
<keyword evidence="3 5" id="KW-1133">Transmembrane helix</keyword>
<proteinExistence type="predicted"/>
<reference evidence="7 8" key="1">
    <citation type="journal article" date="2020" name="Int. J. Syst. Evol. Microbiol.">
        <title>Reclassification of Streptomyces castelarensis and Streptomyces sporoclivatus as later heterotypic synonyms of Streptomyces antimycoticus.</title>
        <authorList>
            <person name="Komaki H."/>
            <person name="Tamura T."/>
        </authorList>
    </citation>
    <scope>NUCLEOTIDE SEQUENCE [LARGE SCALE GENOMIC DNA]</scope>
    <source>
        <strain evidence="7 8">NBRC 12839</strain>
    </source>
</reference>
<comment type="caution">
    <text evidence="7">The sequence shown here is derived from an EMBL/GenBank/DDBJ whole genome shotgun (WGS) entry which is preliminary data.</text>
</comment>
<evidence type="ECO:0000256" key="1">
    <source>
        <dbReference type="ARBA" id="ARBA00004651"/>
    </source>
</evidence>
<name>A0A4D4K3L5_9ACTN</name>
<organism evidence="7 8">
    <name type="scientific">Streptomyces antimycoticus</name>
    <dbReference type="NCBI Taxonomy" id="68175"/>
    <lineage>
        <taxon>Bacteria</taxon>
        <taxon>Bacillati</taxon>
        <taxon>Actinomycetota</taxon>
        <taxon>Actinomycetes</taxon>
        <taxon>Kitasatosporales</taxon>
        <taxon>Streptomycetaceae</taxon>
        <taxon>Streptomyces</taxon>
        <taxon>Streptomyces violaceusniger group</taxon>
    </lineage>
</organism>
<keyword evidence="4 5" id="KW-0472">Membrane</keyword>
<dbReference type="AlphaFoldDB" id="A0A4D4K3L5"/>
<evidence type="ECO:0000313" key="8">
    <source>
        <dbReference type="Proteomes" id="UP000299290"/>
    </source>
</evidence>
<gene>
    <name evidence="7" type="ORF">SANT12839_021680</name>
</gene>
<evidence type="ECO:0000256" key="5">
    <source>
        <dbReference type="SAM" id="Phobius"/>
    </source>
</evidence>
<keyword evidence="8" id="KW-1185">Reference proteome</keyword>